<dbReference type="HOGENOM" id="CLU_025996_0_5_10"/>
<name>A3HRI6_9BACT</name>
<dbReference type="OrthoDB" id="6307329at2"/>
<keyword evidence="3" id="KW-1185">Reference proteome</keyword>
<dbReference type="Gene3D" id="3.90.550.10">
    <property type="entry name" value="Spore Coat Polysaccharide Biosynthesis Protein SpsA, Chain A"/>
    <property type="match status" value="1"/>
</dbReference>
<keyword evidence="2" id="KW-0808">Transferase</keyword>
<evidence type="ECO:0000313" key="3">
    <source>
        <dbReference type="Proteomes" id="UP000003919"/>
    </source>
</evidence>
<dbReference type="STRING" id="388413.ALPR1_09575"/>
<dbReference type="PANTHER" id="PTHR43685">
    <property type="entry name" value="GLYCOSYLTRANSFERASE"/>
    <property type="match status" value="1"/>
</dbReference>
<dbReference type="Proteomes" id="UP000003919">
    <property type="component" value="Chromosome"/>
</dbReference>
<accession>A3HRI6</accession>
<dbReference type="InterPro" id="IPR001173">
    <property type="entry name" value="Glyco_trans_2-like"/>
</dbReference>
<evidence type="ECO:0000313" key="2">
    <source>
        <dbReference type="EMBL" id="EAZ82454.1"/>
    </source>
</evidence>
<dbReference type="Pfam" id="PF00535">
    <property type="entry name" value="Glycos_transf_2"/>
    <property type="match status" value="1"/>
</dbReference>
<dbReference type="AlphaFoldDB" id="A3HRI6"/>
<sequence>MESILIRISIIIPTLERPKELLRILKELEVSKNDQVEIIVVDDSVVSQNEELAITYSDLIYIHRGEKLGVSSARNVGAEVAKGQYLIFFDDDDSFTDLWLGRFLNSIKEKPDLVFCNFLSINPSGKETIVFAKNEKWRAVIPGTWMVRKDIFFKIGGFDSRLKFAENTELFFRLNQLDLKICYIDQVNFIYKQSVDGGSKNMQNMLDSIALILQKHENYLTDHVKHLYHQNIGVIQMRFKKFKESRRNLALAIKYKPSKIGTYFRFGIACFPILAKKIYTQEISPK</sequence>
<dbReference type="EMBL" id="AAXU02000001">
    <property type="protein sequence ID" value="EAZ82454.1"/>
    <property type="molecule type" value="Genomic_DNA"/>
</dbReference>
<gene>
    <name evidence="2" type="ORF">ALPR1_09575</name>
</gene>
<organism evidence="2 3">
    <name type="scientific">Algoriphagus machipongonensis</name>
    <dbReference type="NCBI Taxonomy" id="388413"/>
    <lineage>
        <taxon>Bacteria</taxon>
        <taxon>Pseudomonadati</taxon>
        <taxon>Bacteroidota</taxon>
        <taxon>Cytophagia</taxon>
        <taxon>Cytophagales</taxon>
        <taxon>Cyclobacteriaceae</taxon>
        <taxon>Algoriphagus</taxon>
    </lineage>
</organism>
<evidence type="ECO:0000259" key="1">
    <source>
        <dbReference type="Pfam" id="PF00535"/>
    </source>
</evidence>
<dbReference type="InterPro" id="IPR050834">
    <property type="entry name" value="Glycosyltransf_2"/>
</dbReference>
<feature type="domain" description="Glycosyltransferase 2-like" evidence="1">
    <location>
        <begin position="9"/>
        <end position="128"/>
    </location>
</feature>
<comment type="caution">
    <text evidence="2">The sequence shown here is derived from an EMBL/GenBank/DDBJ whole genome shotgun (WGS) entry which is preliminary data.</text>
</comment>
<dbReference type="SUPFAM" id="SSF53448">
    <property type="entry name" value="Nucleotide-diphospho-sugar transferases"/>
    <property type="match status" value="1"/>
</dbReference>
<protein>
    <submittedName>
        <fullName evidence="2">Group 2 family glycosyl transferase</fullName>
    </submittedName>
</protein>
<dbReference type="eggNOG" id="COG1216">
    <property type="taxonomic scope" value="Bacteria"/>
</dbReference>
<dbReference type="PANTHER" id="PTHR43685:SF2">
    <property type="entry name" value="GLYCOSYLTRANSFERASE 2-LIKE DOMAIN-CONTAINING PROTEIN"/>
    <property type="match status" value="1"/>
</dbReference>
<proteinExistence type="predicted"/>
<dbReference type="InterPro" id="IPR029044">
    <property type="entry name" value="Nucleotide-diphossugar_trans"/>
</dbReference>
<reference evidence="2 3" key="1">
    <citation type="journal article" date="2011" name="J. Bacteriol.">
        <title>Complete genome sequence of Algoriphagus sp. PR1, bacterial prey of a colony-forming choanoflagellate.</title>
        <authorList>
            <person name="Alegado R.A."/>
            <person name="Ferriera S."/>
            <person name="Nusbaum C."/>
            <person name="Young S.K."/>
            <person name="Zeng Q."/>
            <person name="Imamovic A."/>
            <person name="Fairclough S.R."/>
            <person name="King N."/>
        </authorList>
    </citation>
    <scope>NUCLEOTIDE SEQUENCE [LARGE SCALE GENOMIC DNA]</scope>
    <source>
        <strain evidence="2 3">PR1</strain>
    </source>
</reference>
<dbReference type="EMBL" id="CM001023">
    <property type="protein sequence ID" value="EAZ82454.1"/>
    <property type="molecule type" value="Genomic_DNA"/>
</dbReference>
<dbReference type="RefSeq" id="WP_008200124.1">
    <property type="nucleotide sequence ID" value="NZ_CM001023.1"/>
</dbReference>
<dbReference type="GO" id="GO:0016740">
    <property type="term" value="F:transferase activity"/>
    <property type="evidence" value="ECO:0007669"/>
    <property type="project" value="UniProtKB-KW"/>
</dbReference>